<dbReference type="AlphaFoldDB" id="A0A176JUW0"/>
<dbReference type="InterPro" id="IPR052730">
    <property type="entry name" value="Sugar_ABC_transporter"/>
</dbReference>
<dbReference type="RefSeq" id="WP_084251705.1">
    <property type="nucleotide sequence ID" value="NZ_JFHK01000028.1"/>
</dbReference>
<dbReference type="GO" id="GO:0055085">
    <property type="term" value="P:transmembrane transport"/>
    <property type="evidence" value="ECO:0007669"/>
    <property type="project" value="InterPro"/>
</dbReference>
<sequence>MKKLKWWFLVPAIVLISSLIIFPIGYNLFLSFHKWGGSSRIAPVFVGIRNFVYAFHDMRFTNSLWITFYFTALALSVEVILGFFIALYINREFKGKNFVKALLVFPFTATPVAIAMVWTIIYDPTLGILNYFLSFIGLDGITWLGNQSLVIPALVMVDVWEWTPLVTLIALAGLENIPVSLLEAAKIDGASKGQILRKIIIPLIKPSLIAAAMIRSWDCIKTFDIIYVMTQGGPGFASENLNIYAFNSAFRYFKMGYASSLMIILFAIVLGVNIALYYLRGVKE</sequence>
<comment type="subcellular location">
    <subcellularLocation>
        <location evidence="5">Cell membrane</location>
        <topology evidence="5">Multi-pass membrane protein</topology>
    </subcellularLocation>
    <subcellularLocation>
        <location evidence="1">Membrane</location>
        <topology evidence="1">Multi-pass membrane protein</topology>
    </subcellularLocation>
</comment>
<dbReference type="EMBL" id="JFHK01000028">
    <property type="protein sequence ID" value="OAA27235.1"/>
    <property type="molecule type" value="Genomic_DNA"/>
</dbReference>
<dbReference type="Pfam" id="PF00528">
    <property type="entry name" value="BPD_transp_1"/>
    <property type="match status" value="1"/>
</dbReference>
<keyword evidence="4 5" id="KW-0472">Membrane</keyword>
<comment type="similarity">
    <text evidence="5">Belongs to the binding-protein-dependent transport system permease family.</text>
</comment>
<organism evidence="7 8">
    <name type="scientific">Kosmotoga arenicorallina S304</name>
    <dbReference type="NCBI Taxonomy" id="1453497"/>
    <lineage>
        <taxon>Bacteria</taxon>
        <taxon>Thermotogati</taxon>
        <taxon>Thermotogota</taxon>
        <taxon>Thermotogae</taxon>
        <taxon>Kosmotogales</taxon>
        <taxon>Kosmotogaceae</taxon>
        <taxon>Kosmotoga</taxon>
    </lineage>
</organism>
<feature type="transmembrane region" description="Helical" evidence="5">
    <location>
        <begin position="101"/>
        <end position="122"/>
    </location>
</feature>
<feature type="transmembrane region" description="Helical" evidence="5">
    <location>
        <begin position="6"/>
        <end position="29"/>
    </location>
</feature>
<evidence type="ECO:0000256" key="2">
    <source>
        <dbReference type="ARBA" id="ARBA00022692"/>
    </source>
</evidence>
<dbReference type="SUPFAM" id="SSF161098">
    <property type="entry name" value="MetI-like"/>
    <property type="match status" value="1"/>
</dbReference>
<keyword evidence="3 5" id="KW-1133">Transmembrane helix</keyword>
<dbReference type="PANTHER" id="PTHR43759">
    <property type="entry name" value="TREHALOSE TRANSPORT SYSTEM PERMEASE PROTEIN SUGA"/>
    <property type="match status" value="1"/>
</dbReference>
<dbReference type="CDD" id="cd06261">
    <property type="entry name" value="TM_PBP2"/>
    <property type="match status" value="1"/>
</dbReference>
<evidence type="ECO:0000256" key="1">
    <source>
        <dbReference type="ARBA" id="ARBA00004141"/>
    </source>
</evidence>
<dbReference type="Proteomes" id="UP000077339">
    <property type="component" value="Unassembled WGS sequence"/>
</dbReference>
<reference evidence="7 8" key="1">
    <citation type="submission" date="2014-02" db="EMBL/GenBank/DDBJ databases">
        <title>Kosmotoga genome sequencing.</title>
        <authorList>
            <person name="Pollo S.M."/>
            <person name="Charchuk R."/>
            <person name="Nesbo C.L."/>
        </authorList>
    </citation>
    <scope>NUCLEOTIDE SEQUENCE [LARGE SCALE GENOMIC DNA]</scope>
    <source>
        <strain evidence="7 8">S304</strain>
    </source>
</reference>
<dbReference type="InterPro" id="IPR035906">
    <property type="entry name" value="MetI-like_sf"/>
</dbReference>
<dbReference type="PATRIC" id="fig|1453497.3.peg.1051"/>
<dbReference type="InterPro" id="IPR000515">
    <property type="entry name" value="MetI-like"/>
</dbReference>
<evidence type="ECO:0000313" key="7">
    <source>
        <dbReference type="EMBL" id="OAA27235.1"/>
    </source>
</evidence>
<protein>
    <recommendedName>
        <fullName evidence="6">ABC transmembrane type-1 domain-containing protein</fullName>
    </recommendedName>
</protein>
<proteinExistence type="inferred from homology"/>
<dbReference type="PANTHER" id="PTHR43759:SF1">
    <property type="entry name" value="GLUCOSE IMPORT SYSTEM PERMEASE PROTEIN GLCT"/>
    <property type="match status" value="1"/>
</dbReference>
<feature type="domain" description="ABC transmembrane type-1" evidence="6">
    <location>
        <begin position="64"/>
        <end position="274"/>
    </location>
</feature>
<name>A0A176JUW0_9BACT</name>
<keyword evidence="2 5" id="KW-0812">Transmembrane</keyword>
<keyword evidence="5" id="KW-0813">Transport</keyword>
<dbReference type="STRING" id="1453497.AT15_05290"/>
<dbReference type="PROSITE" id="PS50928">
    <property type="entry name" value="ABC_TM1"/>
    <property type="match status" value="1"/>
</dbReference>
<evidence type="ECO:0000256" key="5">
    <source>
        <dbReference type="RuleBase" id="RU363032"/>
    </source>
</evidence>
<accession>A0A176JUW0</accession>
<comment type="caution">
    <text evidence="7">The sequence shown here is derived from an EMBL/GenBank/DDBJ whole genome shotgun (WGS) entry which is preliminary data.</text>
</comment>
<dbReference type="OrthoDB" id="9807129at2"/>
<feature type="transmembrane region" description="Helical" evidence="5">
    <location>
        <begin position="68"/>
        <end position="89"/>
    </location>
</feature>
<feature type="transmembrane region" description="Helical" evidence="5">
    <location>
        <begin position="257"/>
        <end position="279"/>
    </location>
</feature>
<gene>
    <name evidence="7" type="ORF">AT15_05290</name>
</gene>
<evidence type="ECO:0000256" key="4">
    <source>
        <dbReference type="ARBA" id="ARBA00023136"/>
    </source>
</evidence>
<evidence type="ECO:0000259" key="6">
    <source>
        <dbReference type="PROSITE" id="PS50928"/>
    </source>
</evidence>
<evidence type="ECO:0000313" key="8">
    <source>
        <dbReference type="Proteomes" id="UP000077339"/>
    </source>
</evidence>
<dbReference type="GO" id="GO:0005886">
    <property type="term" value="C:plasma membrane"/>
    <property type="evidence" value="ECO:0007669"/>
    <property type="project" value="UniProtKB-SubCell"/>
</dbReference>
<keyword evidence="8" id="KW-1185">Reference proteome</keyword>
<dbReference type="Gene3D" id="1.10.3720.10">
    <property type="entry name" value="MetI-like"/>
    <property type="match status" value="1"/>
</dbReference>
<evidence type="ECO:0000256" key="3">
    <source>
        <dbReference type="ARBA" id="ARBA00022989"/>
    </source>
</evidence>